<gene>
    <name evidence="13" type="ORF">NOR51B_1961</name>
</gene>
<comment type="subunit">
    <text evidence="3">Monomer.</text>
</comment>
<evidence type="ECO:0000256" key="1">
    <source>
        <dbReference type="ARBA" id="ARBA00004459"/>
    </source>
</evidence>
<comment type="subcellular location">
    <subcellularLocation>
        <location evidence="1">Cell outer membrane</location>
        <topology evidence="1">Lipid-anchor</topology>
    </subcellularLocation>
</comment>
<dbReference type="AlphaFoldDB" id="B8KRA9"/>
<evidence type="ECO:0000256" key="8">
    <source>
        <dbReference type="ARBA" id="ARBA00023136"/>
    </source>
</evidence>
<accession>B8KRA9</accession>
<comment type="similarity">
    <text evidence="2">Belongs to the LolB family.</text>
</comment>
<reference evidence="14" key="1">
    <citation type="journal article" date="2013" name="BMC Microbiol.">
        <title>Taxonomy and evolution of bacteriochlorophyll a-containing members of the OM60/NOR5 clade of marine gammaproteobacteria: description of Luminiphilus syltensis gen. nov., sp. nov., reclassification of Haliea rubra as Pseudohaliea rubra gen. nov., comb. nov., and emendation of Chromatocurvus halotolerans.</title>
        <authorList>
            <person name="Spring S."/>
            <person name="Riedel T."/>
            <person name="Sproer C."/>
            <person name="Yan S."/>
            <person name="Harder J."/>
            <person name="Fuchs B.M."/>
        </authorList>
    </citation>
    <scope>NUCLEOTIDE SEQUENCE [LARGE SCALE GENOMIC DNA]</scope>
    <source>
        <strain evidence="14">NOR51-B</strain>
    </source>
</reference>
<dbReference type="SUPFAM" id="SSF89392">
    <property type="entry name" value="Prokaryotic lipoproteins and lipoprotein localization factors"/>
    <property type="match status" value="1"/>
</dbReference>
<keyword evidence="14" id="KW-1185">Reference proteome</keyword>
<dbReference type="GO" id="GO:0009279">
    <property type="term" value="C:cell outer membrane"/>
    <property type="evidence" value="ECO:0007669"/>
    <property type="project" value="UniProtKB-SubCell"/>
</dbReference>
<evidence type="ECO:0000256" key="9">
    <source>
        <dbReference type="ARBA" id="ARBA00023139"/>
    </source>
</evidence>
<keyword evidence="7" id="KW-0653">Protein transport</keyword>
<keyword evidence="10" id="KW-0143">Chaperone</keyword>
<evidence type="ECO:0000256" key="10">
    <source>
        <dbReference type="ARBA" id="ARBA00023186"/>
    </source>
</evidence>
<keyword evidence="6" id="KW-0732">Signal</keyword>
<evidence type="ECO:0000256" key="5">
    <source>
        <dbReference type="ARBA" id="ARBA00022448"/>
    </source>
</evidence>
<evidence type="ECO:0000256" key="3">
    <source>
        <dbReference type="ARBA" id="ARBA00011245"/>
    </source>
</evidence>
<keyword evidence="8" id="KW-0472">Membrane</keyword>
<dbReference type="InterPro" id="IPR004565">
    <property type="entry name" value="OM_lipoprot_LolB"/>
</dbReference>
<dbReference type="EMBL" id="DS999411">
    <property type="protein sequence ID" value="EED36013.1"/>
    <property type="molecule type" value="Genomic_DNA"/>
</dbReference>
<evidence type="ECO:0000256" key="12">
    <source>
        <dbReference type="ARBA" id="ARBA00023288"/>
    </source>
</evidence>
<keyword evidence="11" id="KW-0998">Cell outer membrane</keyword>
<keyword evidence="5" id="KW-0813">Transport</keyword>
<dbReference type="InterPro" id="IPR029046">
    <property type="entry name" value="LolA/LolB/LppX"/>
</dbReference>
<keyword evidence="12" id="KW-0449">Lipoprotein</keyword>
<dbReference type="Proteomes" id="UP000004699">
    <property type="component" value="Unassembled WGS sequence"/>
</dbReference>
<keyword evidence="9" id="KW-0564">Palmitate</keyword>
<proteinExistence type="inferred from homology"/>
<evidence type="ECO:0000256" key="4">
    <source>
        <dbReference type="ARBA" id="ARBA00016202"/>
    </source>
</evidence>
<dbReference type="HOGENOM" id="CLU_1633394_0_0_6"/>
<protein>
    <recommendedName>
        <fullName evidence="4">Outer-membrane lipoprotein LolB</fullName>
    </recommendedName>
</protein>
<dbReference type="GO" id="GO:0015031">
    <property type="term" value="P:protein transport"/>
    <property type="evidence" value="ECO:0007669"/>
    <property type="project" value="UniProtKB-KW"/>
</dbReference>
<dbReference type="Pfam" id="PF03550">
    <property type="entry name" value="LolB"/>
    <property type="match status" value="1"/>
</dbReference>
<sequence length="162" mass="17533">MEGGARPEATLTPWQARGKMALSTREQRESVNFNWQRLSLDKEVLTLTGPIGMGGVQITRTGSDVIWDDGDGEVPLADVEDVSDEASRLLQTLPFDQLGGWLMGAAEPTEDWSTTVNSWQRAGAWSVPRKLTLQGAGVNAGVSVLVVILDWNLPESTAARAQ</sequence>
<name>B8KRA9_9GAMM</name>
<evidence type="ECO:0000313" key="14">
    <source>
        <dbReference type="Proteomes" id="UP000004699"/>
    </source>
</evidence>
<evidence type="ECO:0000256" key="11">
    <source>
        <dbReference type="ARBA" id="ARBA00023237"/>
    </source>
</evidence>
<evidence type="ECO:0000256" key="2">
    <source>
        <dbReference type="ARBA" id="ARBA00009696"/>
    </source>
</evidence>
<dbReference type="Gene3D" id="2.50.20.10">
    <property type="entry name" value="Lipoprotein localisation LolA/LolB/LppX"/>
    <property type="match status" value="1"/>
</dbReference>
<evidence type="ECO:0000256" key="6">
    <source>
        <dbReference type="ARBA" id="ARBA00022729"/>
    </source>
</evidence>
<organism evidence="13 14">
    <name type="scientific">Luminiphilus syltensis NOR5-1B</name>
    <dbReference type="NCBI Taxonomy" id="565045"/>
    <lineage>
        <taxon>Bacteria</taxon>
        <taxon>Pseudomonadati</taxon>
        <taxon>Pseudomonadota</taxon>
        <taxon>Gammaproteobacteria</taxon>
        <taxon>Cellvibrionales</taxon>
        <taxon>Halieaceae</taxon>
        <taxon>Luminiphilus</taxon>
    </lineage>
</organism>
<dbReference type="STRING" id="565045.NOR51B_1961"/>
<evidence type="ECO:0000256" key="7">
    <source>
        <dbReference type="ARBA" id="ARBA00022927"/>
    </source>
</evidence>
<evidence type="ECO:0000313" key="13">
    <source>
        <dbReference type="EMBL" id="EED36013.1"/>
    </source>
</evidence>